<dbReference type="InterPro" id="IPR016181">
    <property type="entry name" value="Acyl_CoA_acyltransferase"/>
</dbReference>
<reference evidence="6" key="1">
    <citation type="submission" date="2025-08" db="UniProtKB">
        <authorList>
            <consortium name="RefSeq"/>
        </authorList>
    </citation>
    <scope>IDENTIFICATION</scope>
    <source>
        <tissue evidence="6">Whole body</tissue>
    </source>
</reference>
<organism evidence="5 6">
    <name type="scientific">Vanessa tameamea</name>
    <name type="common">Kamehameha butterfly</name>
    <dbReference type="NCBI Taxonomy" id="334116"/>
    <lineage>
        <taxon>Eukaryota</taxon>
        <taxon>Metazoa</taxon>
        <taxon>Ecdysozoa</taxon>
        <taxon>Arthropoda</taxon>
        <taxon>Hexapoda</taxon>
        <taxon>Insecta</taxon>
        <taxon>Pterygota</taxon>
        <taxon>Neoptera</taxon>
        <taxon>Endopterygota</taxon>
        <taxon>Lepidoptera</taxon>
        <taxon>Glossata</taxon>
        <taxon>Ditrysia</taxon>
        <taxon>Papilionoidea</taxon>
        <taxon>Nymphalidae</taxon>
        <taxon>Nymphalinae</taxon>
        <taxon>Vanessa</taxon>
    </lineage>
</organism>
<dbReference type="Proteomes" id="UP001652626">
    <property type="component" value="Chromosome 5"/>
</dbReference>
<dbReference type="Gene3D" id="3.40.630.30">
    <property type="match status" value="1"/>
</dbReference>
<protein>
    <submittedName>
        <fullName evidence="6">Thialysine N-epsilon-acetyltransferase-like</fullName>
    </submittedName>
</protein>
<dbReference type="InterPro" id="IPR000182">
    <property type="entry name" value="GNAT_dom"/>
</dbReference>
<name>A0A8B8HIS9_VANTA</name>
<dbReference type="GeneID" id="113392501"/>
<evidence type="ECO:0000313" key="5">
    <source>
        <dbReference type="Proteomes" id="UP001652626"/>
    </source>
</evidence>
<dbReference type="RefSeq" id="XP_026484753.2">
    <property type="nucleotide sequence ID" value="XM_026628968.2"/>
</dbReference>
<proteinExistence type="inferred from homology"/>
<evidence type="ECO:0000256" key="1">
    <source>
        <dbReference type="ARBA" id="ARBA00008694"/>
    </source>
</evidence>
<comment type="similarity">
    <text evidence="1">Belongs to the acetyltransferase family.</text>
</comment>
<dbReference type="SUPFAM" id="SSF55729">
    <property type="entry name" value="Acyl-CoA N-acyltransferases (Nat)"/>
    <property type="match status" value="1"/>
</dbReference>
<dbReference type="InterPro" id="IPR051016">
    <property type="entry name" value="Diverse_Substrate_AcTransf"/>
</dbReference>
<dbReference type="AlphaFoldDB" id="A0A8B8HIS9"/>
<dbReference type="GO" id="GO:0008080">
    <property type="term" value="F:N-acetyltransferase activity"/>
    <property type="evidence" value="ECO:0007669"/>
    <property type="project" value="TreeGrafter"/>
</dbReference>
<accession>A0A8B8HIS9</accession>
<evidence type="ECO:0000256" key="3">
    <source>
        <dbReference type="ARBA" id="ARBA00023315"/>
    </source>
</evidence>
<dbReference type="Pfam" id="PF00583">
    <property type="entry name" value="Acetyltransf_1"/>
    <property type="match status" value="1"/>
</dbReference>
<evidence type="ECO:0000256" key="2">
    <source>
        <dbReference type="ARBA" id="ARBA00022679"/>
    </source>
</evidence>
<evidence type="ECO:0000259" key="4">
    <source>
        <dbReference type="PROSITE" id="PS51186"/>
    </source>
</evidence>
<dbReference type="CDD" id="cd04301">
    <property type="entry name" value="NAT_SF"/>
    <property type="match status" value="1"/>
</dbReference>
<keyword evidence="3" id="KW-0012">Acyltransferase</keyword>
<dbReference type="PROSITE" id="PS51186">
    <property type="entry name" value="GNAT"/>
    <property type="match status" value="1"/>
</dbReference>
<sequence>MSKKYTDTELKIRRAEKNDMFAVAEMIQELADFEKMSDGPKICVKDLQRDGFETQPPAFRCLVAVLSKEETDFIVGYALYFPTYSTWEGQSMMLEDLYVRKRERRRGVGHKLFNAVAKEAIALGSSRLDFHVLEWNDARAFYEGKGAVNLTNSEKWCYYRLTGEPLKVSAELGEMK</sequence>
<keyword evidence="2" id="KW-0808">Transferase</keyword>
<feature type="domain" description="N-acetyltransferase" evidence="4">
    <location>
        <begin position="10"/>
        <end position="164"/>
    </location>
</feature>
<dbReference type="PANTHER" id="PTHR10545:SF29">
    <property type="entry name" value="GH14572P-RELATED"/>
    <property type="match status" value="1"/>
</dbReference>
<gene>
    <name evidence="6" type="primary">LOC113392501</name>
</gene>
<evidence type="ECO:0000313" key="6">
    <source>
        <dbReference type="RefSeq" id="XP_026484753.2"/>
    </source>
</evidence>
<dbReference type="OrthoDB" id="7305308at2759"/>
<dbReference type="PANTHER" id="PTHR10545">
    <property type="entry name" value="DIAMINE N-ACETYLTRANSFERASE"/>
    <property type="match status" value="1"/>
</dbReference>
<dbReference type="OMA" id="QSEWVRY"/>
<keyword evidence="5" id="KW-1185">Reference proteome</keyword>